<feature type="transmembrane region" description="Helical" evidence="1">
    <location>
        <begin position="46"/>
        <end position="73"/>
    </location>
</feature>
<proteinExistence type="predicted"/>
<feature type="transmembrane region" description="Helical" evidence="1">
    <location>
        <begin position="106"/>
        <end position="127"/>
    </location>
</feature>
<accession>A0ABW3PN33</accession>
<feature type="transmembrane region" description="Helical" evidence="1">
    <location>
        <begin position="20"/>
        <end position="40"/>
    </location>
</feature>
<feature type="transmembrane region" description="Helical" evidence="1">
    <location>
        <begin position="133"/>
        <end position="157"/>
    </location>
</feature>
<keyword evidence="1" id="KW-1133">Transmembrane helix</keyword>
<evidence type="ECO:0000256" key="1">
    <source>
        <dbReference type="SAM" id="Phobius"/>
    </source>
</evidence>
<evidence type="ECO:0008006" key="4">
    <source>
        <dbReference type="Google" id="ProtNLM"/>
    </source>
</evidence>
<name>A0ABW3PN33_9LACO</name>
<organism evidence="2 3">
    <name type="scientific">Lentilactobacillus raoultii</name>
    <dbReference type="NCBI Taxonomy" id="1987503"/>
    <lineage>
        <taxon>Bacteria</taxon>
        <taxon>Bacillati</taxon>
        <taxon>Bacillota</taxon>
        <taxon>Bacilli</taxon>
        <taxon>Lactobacillales</taxon>
        <taxon>Lactobacillaceae</taxon>
        <taxon>Lentilactobacillus</taxon>
    </lineage>
</organism>
<comment type="caution">
    <text evidence="2">The sequence shown here is derived from an EMBL/GenBank/DDBJ whole genome shotgun (WGS) entry which is preliminary data.</text>
</comment>
<dbReference type="Proteomes" id="UP001597156">
    <property type="component" value="Unassembled WGS sequence"/>
</dbReference>
<keyword evidence="3" id="KW-1185">Reference proteome</keyword>
<dbReference type="EMBL" id="JBHTLH010000044">
    <property type="protein sequence ID" value="MFD1126520.1"/>
    <property type="molecule type" value="Genomic_DNA"/>
</dbReference>
<evidence type="ECO:0000313" key="2">
    <source>
        <dbReference type="EMBL" id="MFD1126520.1"/>
    </source>
</evidence>
<protein>
    <recommendedName>
        <fullName evidence="4">Integral membrane protein</fullName>
    </recommendedName>
</protein>
<reference evidence="3" key="1">
    <citation type="journal article" date="2019" name="Int. J. Syst. Evol. Microbiol.">
        <title>The Global Catalogue of Microorganisms (GCM) 10K type strain sequencing project: providing services to taxonomists for standard genome sequencing and annotation.</title>
        <authorList>
            <consortium name="The Broad Institute Genomics Platform"/>
            <consortium name="The Broad Institute Genome Sequencing Center for Infectious Disease"/>
            <person name="Wu L."/>
            <person name="Ma J."/>
        </authorList>
    </citation>
    <scope>NUCLEOTIDE SEQUENCE [LARGE SCALE GENOMIC DNA]</scope>
    <source>
        <strain evidence="3">CCUG 71848</strain>
    </source>
</reference>
<dbReference type="RefSeq" id="WP_121978743.1">
    <property type="nucleotide sequence ID" value="NZ_JBHTLH010000044.1"/>
</dbReference>
<keyword evidence="1" id="KW-0812">Transmembrane</keyword>
<evidence type="ECO:0000313" key="3">
    <source>
        <dbReference type="Proteomes" id="UP001597156"/>
    </source>
</evidence>
<sequence>MQSRWFVSRIVSPLSYPNWFYKMTFVWWLSLPTYLLAYLLKHHQLLSNIIILICGLIDVIYAAVFIFQTTVIIRRGKRSGKLTKNDFPESNRWGANRLKFSDYPRWFNIVVYLADLTILAYMIAFFADDLLHYLLLAICTIAFAIFFLAFMIETIILNRRKKKPIK</sequence>
<gene>
    <name evidence="2" type="ORF">ACFQ22_14345</name>
</gene>
<keyword evidence="1" id="KW-0472">Membrane</keyword>